<keyword evidence="5" id="KW-0436">Ligase</keyword>
<evidence type="ECO:0000259" key="18">
    <source>
        <dbReference type="Pfam" id="PF00501"/>
    </source>
</evidence>
<reference evidence="21" key="1">
    <citation type="submission" date="2025-08" db="UniProtKB">
        <authorList>
            <consortium name="RefSeq"/>
        </authorList>
    </citation>
    <scope>IDENTIFICATION</scope>
</reference>
<comment type="catalytic activity">
    <reaction evidence="17">
        <text>tetracosanoate + ATP + CoA = tetracosanoyl-CoA + AMP + diphosphate</text>
        <dbReference type="Rhea" id="RHEA:33639"/>
        <dbReference type="ChEBI" id="CHEBI:30616"/>
        <dbReference type="ChEBI" id="CHEBI:31014"/>
        <dbReference type="ChEBI" id="CHEBI:33019"/>
        <dbReference type="ChEBI" id="CHEBI:57287"/>
        <dbReference type="ChEBI" id="CHEBI:65052"/>
        <dbReference type="ChEBI" id="CHEBI:456215"/>
    </reaction>
    <physiologicalReaction direction="left-to-right" evidence="17">
        <dbReference type="Rhea" id="RHEA:33640"/>
    </physiologicalReaction>
</comment>
<keyword evidence="10" id="KW-0445">Lipid transport</keyword>
<dbReference type="InterPro" id="IPR042099">
    <property type="entry name" value="ANL_N_sf"/>
</dbReference>
<organism evidence="20 21">
    <name type="scientific">Parambassis ranga</name>
    <name type="common">Indian glassy fish</name>
    <dbReference type="NCBI Taxonomy" id="210632"/>
    <lineage>
        <taxon>Eukaryota</taxon>
        <taxon>Metazoa</taxon>
        <taxon>Chordata</taxon>
        <taxon>Craniata</taxon>
        <taxon>Vertebrata</taxon>
        <taxon>Euteleostomi</taxon>
        <taxon>Actinopterygii</taxon>
        <taxon>Neopterygii</taxon>
        <taxon>Teleostei</taxon>
        <taxon>Neoteleostei</taxon>
        <taxon>Acanthomorphata</taxon>
        <taxon>Ovalentaria</taxon>
        <taxon>Ambassidae</taxon>
        <taxon>Parambassis</taxon>
    </lineage>
</organism>
<evidence type="ECO:0000256" key="4">
    <source>
        <dbReference type="ARBA" id="ARBA00022475"/>
    </source>
</evidence>
<evidence type="ECO:0000259" key="19">
    <source>
        <dbReference type="Pfam" id="PF13193"/>
    </source>
</evidence>
<evidence type="ECO:0000256" key="12">
    <source>
        <dbReference type="ARBA" id="ARBA00023136"/>
    </source>
</evidence>
<dbReference type="Pfam" id="PF13193">
    <property type="entry name" value="AMP-binding_C"/>
    <property type="match status" value="1"/>
</dbReference>
<dbReference type="InParanoid" id="A0A6P7IRY7"/>
<dbReference type="GO" id="GO:0000166">
    <property type="term" value="F:nucleotide binding"/>
    <property type="evidence" value="ECO:0007669"/>
    <property type="project" value="UniProtKB-KW"/>
</dbReference>
<evidence type="ECO:0000256" key="10">
    <source>
        <dbReference type="ARBA" id="ARBA00023055"/>
    </source>
</evidence>
<dbReference type="CDD" id="cd05938">
    <property type="entry name" value="hsFATP2a_ACSVL_like"/>
    <property type="match status" value="1"/>
</dbReference>
<dbReference type="FunFam" id="3.30.300.30:FF:000002">
    <property type="entry name" value="Long-chain fatty acid transport protein 1"/>
    <property type="match status" value="1"/>
</dbReference>
<keyword evidence="11" id="KW-0443">Lipid metabolism</keyword>
<keyword evidence="7" id="KW-0547">Nucleotide-binding</keyword>
<comment type="catalytic activity">
    <reaction evidence="13">
        <text>a long-chain fatty acid + ATP + CoA = a long-chain fatty acyl-CoA + AMP + diphosphate</text>
        <dbReference type="Rhea" id="RHEA:15421"/>
        <dbReference type="ChEBI" id="CHEBI:30616"/>
        <dbReference type="ChEBI" id="CHEBI:33019"/>
        <dbReference type="ChEBI" id="CHEBI:57287"/>
        <dbReference type="ChEBI" id="CHEBI:57560"/>
        <dbReference type="ChEBI" id="CHEBI:83139"/>
        <dbReference type="ChEBI" id="CHEBI:456215"/>
        <dbReference type="EC" id="6.2.1.3"/>
    </reaction>
    <physiologicalReaction direction="left-to-right" evidence="13">
        <dbReference type="Rhea" id="RHEA:15422"/>
    </physiologicalReaction>
</comment>
<dbReference type="PANTHER" id="PTHR43107:SF4">
    <property type="entry name" value="LONG-CHAIN FATTY ACID TRANSPORT PROTEIN 2"/>
    <property type="match status" value="1"/>
</dbReference>
<protein>
    <recommendedName>
        <fullName evidence="14">long-chain-fatty-acid--CoA ligase</fullName>
        <ecNumber evidence="14">6.2.1.3</ecNumber>
    </recommendedName>
    <alternativeName>
        <fullName evidence="16">Long-chain-fatty-acid--CoA ligase</fullName>
    </alternativeName>
</protein>
<evidence type="ECO:0000256" key="11">
    <source>
        <dbReference type="ARBA" id="ARBA00023098"/>
    </source>
</evidence>
<evidence type="ECO:0000256" key="9">
    <source>
        <dbReference type="ARBA" id="ARBA00022989"/>
    </source>
</evidence>
<feature type="domain" description="AMP-dependent synthetase/ligase" evidence="18">
    <location>
        <begin position="61"/>
        <end position="382"/>
    </location>
</feature>
<evidence type="ECO:0000313" key="21">
    <source>
        <dbReference type="RefSeq" id="XP_028263629.1"/>
    </source>
</evidence>
<keyword evidence="3" id="KW-0813">Transport</keyword>
<evidence type="ECO:0000256" key="15">
    <source>
        <dbReference type="ARBA" id="ARBA00036527"/>
    </source>
</evidence>
<proteinExistence type="inferred from homology"/>
<keyword evidence="9" id="KW-1133">Transmembrane helix</keyword>
<evidence type="ECO:0000256" key="7">
    <source>
        <dbReference type="ARBA" id="ARBA00022741"/>
    </source>
</evidence>
<evidence type="ECO:0000256" key="13">
    <source>
        <dbReference type="ARBA" id="ARBA00024484"/>
    </source>
</evidence>
<evidence type="ECO:0000256" key="17">
    <source>
        <dbReference type="ARBA" id="ARBA00048666"/>
    </source>
</evidence>
<keyword evidence="20" id="KW-1185">Reference proteome</keyword>
<dbReference type="GO" id="GO:0005789">
    <property type="term" value="C:endoplasmic reticulum membrane"/>
    <property type="evidence" value="ECO:0007669"/>
    <property type="project" value="TreeGrafter"/>
</dbReference>
<dbReference type="Pfam" id="PF00501">
    <property type="entry name" value="AMP-binding"/>
    <property type="match status" value="1"/>
</dbReference>
<evidence type="ECO:0000256" key="5">
    <source>
        <dbReference type="ARBA" id="ARBA00022598"/>
    </source>
</evidence>
<dbReference type="SUPFAM" id="SSF56801">
    <property type="entry name" value="Acetyl-CoA synthetase-like"/>
    <property type="match status" value="1"/>
</dbReference>
<dbReference type="GO" id="GO:0005324">
    <property type="term" value="F:long-chain fatty acid transmembrane transporter activity"/>
    <property type="evidence" value="ECO:0007669"/>
    <property type="project" value="TreeGrafter"/>
</dbReference>
<dbReference type="InterPro" id="IPR045851">
    <property type="entry name" value="AMP-bd_C_sf"/>
</dbReference>
<comment type="subcellular location">
    <subcellularLocation>
        <location evidence="1">Cell membrane</location>
        <topology evidence="1">Multi-pass membrane protein</topology>
    </subcellularLocation>
</comment>
<dbReference type="RefSeq" id="XP_028263629.1">
    <property type="nucleotide sequence ID" value="XM_028407828.1"/>
</dbReference>
<keyword evidence="4" id="KW-1003">Cell membrane</keyword>
<dbReference type="NCBIfam" id="NF006134">
    <property type="entry name" value="PRK08279.1"/>
    <property type="match status" value="1"/>
</dbReference>
<evidence type="ECO:0000256" key="3">
    <source>
        <dbReference type="ARBA" id="ARBA00022448"/>
    </source>
</evidence>
<dbReference type="FunFam" id="3.40.50.12780:FF:000005">
    <property type="entry name" value="Solute carrier family 27 member 6"/>
    <property type="match status" value="1"/>
</dbReference>
<dbReference type="InterPro" id="IPR025110">
    <property type="entry name" value="AMP-bd_C"/>
</dbReference>
<sequence length="620" mass="70065">MYVWFTVLAGLAVLCLSFLRTLSPYFVQDCVYMLRSLKLGLRLLKYKKLKPFYSLLDCFLDAVKTHPRKVFIHFEGRAYSYGEVDKQSNKVARALQAEARLKEGDTVALFLANEPSYIWTWLALAKLGCPAALLNFNIRSKSLLHCFSCCGAKVIIACPELQEAVEEVLPTLREQGISVYLLSESCSVQGIDALSDKIAEASDEPLSRDLRANVNIRSTALYIYTSGTTGLPKAAIVTHERVWAASFVQAACGVTAKDIFYINLPLYHSAGFLIGMAGAIERGMTTVLKRKFSASQFWDDCRKYDVTVMQYIGETLRYLCNTPKKDNEKNHKVRIAIGNGVRTDIWSEFLNRFGDIKVRELYAATEGNIGFINYTSKIGAVGRSNFLHSFFFPYTLIKFDTEKEEPVRNSEGLCIKAEIGETGLLVGKITKRSPFVGYAGNKQQTDRKRLCDVLKKGDLYFNTGDLLRFDHEKFVYFQDRVGDTFRWKGENVATSEVADILTMAHCVLEANVYGVKVEGHEGRIGMAAVTLKEGEDFDCLDTYKQVVNYLPAYARPRFIRIQPVLEMTGTFKMKKVKLVEEGFHPSNISDPLYYLDTEKKTYVPMTEDICRAIVSREIKL</sequence>
<dbReference type="GeneID" id="114437247"/>
<dbReference type="PANTHER" id="PTHR43107">
    <property type="entry name" value="LONG-CHAIN FATTY ACID TRANSPORT PROTEIN"/>
    <property type="match status" value="1"/>
</dbReference>
<evidence type="ECO:0000313" key="20">
    <source>
        <dbReference type="Proteomes" id="UP000515145"/>
    </source>
</evidence>
<dbReference type="CTD" id="11001"/>
<dbReference type="PROSITE" id="PS00455">
    <property type="entry name" value="AMP_BINDING"/>
    <property type="match status" value="1"/>
</dbReference>
<keyword evidence="8" id="KW-0276">Fatty acid metabolism</keyword>
<accession>A0A6P7IRY7</accession>
<name>A0A6P7IRY7_9TELE</name>
<dbReference type="EC" id="6.2.1.3" evidence="14"/>
<evidence type="ECO:0000256" key="14">
    <source>
        <dbReference type="ARBA" id="ARBA00026121"/>
    </source>
</evidence>
<dbReference type="Proteomes" id="UP000515145">
    <property type="component" value="Chromosome 6"/>
</dbReference>
<keyword evidence="6" id="KW-0812">Transmembrane</keyword>
<evidence type="ECO:0000256" key="1">
    <source>
        <dbReference type="ARBA" id="ARBA00004651"/>
    </source>
</evidence>
<dbReference type="GO" id="GO:0004467">
    <property type="term" value="F:long-chain fatty acid-CoA ligase activity"/>
    <property type="evidence" value="ECO:0007669"/>
    <property type="project" value="UniProtKB-EC"/>
</dbReference>
<evidence type="ECO:0000256" key="2">
    <source>
        <dbReference type="ARBA" id="ARBA00006432"/>
    </source>
</evidence>
<comment type="similarity">
    <text evidence="2">Belongs to the ATP-dependent AMP-binding enzyme family.</text>
</comment>
<dbReference type="GO" id="GO:0005886">
    <property type="term" value="C:plasma membrane"/>
    <property type="evidence" value="ECO:0007669"/>
    <property type="project" value="UniProtKB-SubCell"/>
</dbReference>
<dbReference type="OrthoDB" id="288590at2759"/>
<dbReference type="InterPro" id="IPR000873">
    <property type="entry name" value="AMP-dep_synth/lig_dom"/>
</dbReference>
<dbReference type="Gene3D" id="3.30.300.30">
    <property type="match status" value="1"/>
</dbReference>
<keyword evidence="12" id="KW-0472">Membrane</keyword>
<dbReference type="Gene3D" id="3.40.50.12780">
    <property type="entry name" value="N-terminal domain of ligase-like"/>
    <property type="match status" value="1"/>
</dbReference>
<dbReference type="InterPro" id="IPR020845">
    <property type="entry name" value="AMP-binding_CS"/>
</dbReference>
<dbReference type="AlphaFoldDB" id="A0A6P7IRY7"/>
<dbReference type="GO" id="GO:0044539">
    <property type="term" value="P:long-chain fatty acid import into cell"/>
    <property type="evidence" value="ECO:0007669"/>
    <property type="project" value="TreeGrafter"/>
</dbReference>
<feature type="domain" description="AMP-binding enzyme C-terminal" evidence="19">
    <location>
        <begin position="496"/>
        <end position="572"/>
    </location>
</feature>
<gene>
    <name evidence="21" type="primary">slc27a2</name>
</gene>
<comment type="catalytic activity">
    <reaction evidence="15">
        <text>a very long-chain fatty acid + ATP + CoA = a very long-chain fatty acyl-CoA + AMP + diphosphate</text>
        <dbReference type="Rhea" id="RHEA:54536"/>
        <dbReference type="ChEBI" id="CHEBI:30616"/>
        <dbReference type="ChEBI" id="CHEBI:33019"/>
        <dbReference type="ChEBI" id="CHEBI:57287"/>
        <dbReference type="ChEBI" id="CHEBI:58950"/>
        <dbReference type="ChEBI" id="CHEBI:138261"/>
        <dbReference type="ChEBI" id="CHEBI:456215"/>
    </reaction>
    <physiologicalReaction direction="left-to-right" evidence="15">
        <dbReference type="Rhea" id="RHEA:54537"/>
    </physiologicalReaction>
</comment>
<evidence type="ECO:0000256" key="6">
    <source>
        <dbReference type="ARBA" id="ARBA00022692"/>
    </source>
</evidence>
<evidence type="ECO:0000256" key="8">
    <source>
        <dbReference type="ARBA" id="ARBA00022832"/>
    </source>
</evidence>
<evidence type="ECO:0000256" key="16">
    <source>
        <dbReference type="ARBA" id="ARBA00041297"/>
    </source>
</evidence>